<feature type="region of interest" description="Disordered" evidence="1">
    <location>
        <begin position="36"/>
        <end position="56"/>
    </location>
</feature>
<organism evidence="2 3">
    <name type="scientific">Dactylonectria estremocensis</name>
    <dbReference type="NCBI Taxonomy" id="1079267"/>
    <lineage>
        <taxon>Eukaryota</taxon>
        <taxon>Fungi</taxon>
        <taxon>Dikarya</taxon>
        <taxon>Ascomycota</taxon>
        <taxon>Pezizomycotina</taxon>
        <taxon>Sordariomycetes</taxon>
        <taxon>Hypocreomycetidae</taxon>
        <taxon>Hypocreales</taxon>
        <taxon>Nectriaceae</taxon>
        <taxon>Dactylonectria</taxon>
    </lineage>
</organism>
<dbReference type="AlphaFoldDB" id="A0A9P9DFE5"/>
<reference evidence="2" key="1">
    <citation type="journal article" date="2021" name="Nat. Commun.">
        <title>Genetic determinants of endophytism in the Arabidopsis root mycobiome.</title>
        <authorList>
            <person name="Mesny F."/>
            <person name="Miyauchi S."/>
            <person name="Thiergart T."/>
            <person name="Pickel B."/>
            <person name="Atanasova L."/>
            <person name="Karlsson M."/>
            <person name="Huettel B."/>
            <person name="Barry K.W."/>
            <person name="Haridas S."/>
            <person name="Chen C."/>
            <person name="Bauer D."/>
            <person name="Andreopoulos W."/>
            <person name="Pangilinan J."/>
            <person name="LaButti K."/>
            <person name="Riley R."/>
            <person name="Lipzen A."/>
            <person name="Clum A."/>
            <person name="Drula E."/>
            <person name="Henrissat B."/>
            <person name="Kohler A."/>
            <person name="Grigoriev I.V."/>
            <person name="Martin F.M."/>
            <person name="Hacquard S."/>
        </authorList>
    </citation>
    <scope>NUCLEOTIDE SEQUENCE</scope>
    <source>
        <strain evidence="2">MPI-CAGE-AT-0021</strain>
    </source>
</reference>
<dbReference type="OrthoDB" id="5413793at2759"/>
<proteinExistence type="predicted"/>
<keyword evidence="3" id="KW-1185">Reference proteome</keyword>
<evidence type="ECO:0000256" key="1">
    <source>
        <dbReference type="SAM" id="MobiDB-lite"/>
    </source>
</evidence>
<accession>A0A9P9DFE5</accession>
<evidence type="ECO:0000313" key="2">
    <source>
        <dbReference type="EMBL" id="KAH7118206.1"/>
    </source>
</evidence>
<comment type="caution">
    <text evidence="2">The sequence shown here is derived from an EMBL/GenBank/DDBJ whole genome shotgun (WGS) entry which is preliminary data.</text>
</comment>
<name>A0A9P9DFE5_9HYPO</name>
<evidence type="ECO:0000313" key="3">
    <source>
        <dbReference type="Proteomes" id="UP000717696"/>
    </source>
</evidence>
<gene>
    <name evidence="2" type="ORF">B0J13DRAFT_569774</name>
</gene>
<sequence>MIWSQVEVCALLVCASIPSLKPFLRCFPTVSKALGLSSGKDSRTASNVGRSPRGLSLPLKSWNKSKQAHVQSNKSTQISVSCNVTASGPGSDHGSTEEIFPQRHGGSSSIVVTHDVEVGVERVDTGERLSNDQGLLVTVVLSKG</sequence>
<protein>
    <submittedName>
        <fullName evidence="2">Uncharacterized protein</fullName>
    </submittedName>
</protein>
<dbReference type="Proteomes" id="UP000717696">
    <property type="component" value="Unassembled WGS sequence"/>
</dbReference>
<feature type="region of interest" description="Disordered" evidence="1">
    <location>
        <begin position="84"/>
        <end position="104"/>
    </location>
</feature>
<dbReference type="EMBL" id="JAGMUU010000032">
    <property type="protein sequence ID" value="KAH7118206.1"/>
    <property type="molecule type" value="Genomic_DNA"/>
</dbReference>